<dbReference type="EMBL" id="MT144724">
    <property type="protein sequence ID" value="QJH98268.1"/>
    <property type="molecule type" value="Genomic_DNA"/>
</dbReference>
<organism evidence="1">
    <name type="scientific">viral metagenome</name>
    <dbReference type="NCBI Taxonomy" id="1070528"/>
    <lineage>
        <taxon>unclassified sequences</taxon>
        <taxon>metagenomes</taxon>
        <taxon>organismal metagenomes</taxon>
    </lineage>
</organism>
<sequence>MTCKITVYHVYQDKHNPTEQRIETNMDYGMRYALFMALIDSGVNFKVEYVRDEP</sequence>
<accession>A0A6H1ZLZ9</accession>
<evidence type="ECO:0000313" key="1">
    <source>
        <dbReference type="EMBL" id="QJA48584.1"/>
    </source>
</evidence>
<name>A0A6H1ZLZ9_9ZZZZ</name>
<gene>
    <name evidence="1" type="ORF">TM448A01029_0012</name>
    <name evidence="2" type="ORF">TM448B01253_0014</name>
</gene>
<dbReference type="EMBL" id="MT144091">
    <property type="protein sequence ID" value="QJA48584.1"/>
    <property type="molecule type" value="Genomic_DNA"/>
</dbReference>
<evidence type="ECO:0000313" key="2">
    <source>
        <dbReference type="EMBL" id="QJH98268.1"/>
    </source>
</evidence>
<reference evidence="1" key="1">
    <citation type="submission" date="2020-03" db="EMBL/GenBank/DDBJ databases">
        <title>The deep terrestrial virosphere.</title>
        <authorList>
            <person name="Holmfeldt K."/>
            <person name="Nilsson E."/>
            <person name="Simone D."/>
            <person name="Lopez-Fernandez M."/>
            <person name="Wu X."/>
            <person name="de Brujin I."/>
            <person name="Lundin D."/>
            <person name="Andersson A."/>
            <person name="Bertilsson S."/>
            <person name="Dopson M."/>
        </authorList>
    </citation>
    <scope>NUCLEOTIDE SEQUENCE</scope>
    <source>
        <strain evidence="1">TM448A01029</strain>
        <strain evidence="2">TM448B01253</strain>
    </source>
</reference>
<proteinExistence type="predicted"/>
<dbReference type="AlphaFoldDB" id="A0A6H1ZLZ9"/>
<protein>
    <submittedName>
        <fullName evidence="1">Uncharacterized protein</fullName>
    </submittedName>
</protein>